<accession>A0A7S4MNM3</accession>
<evidence type="ECO:0000313" key="7">
    <source>
        <dbReference type="EMBL" id="CAE2233175.1"/>
    </source>
</evidence>
<organism evidence="7">
    <name type="scientific">Odontella aurita</name>
    <dbReference type="NCBI Taxonomy" id="265563"/>
    <lineage>
        <taxon>Eukaryota</taxon>
        <taxon>Sar</taxon>
        <taxon>Stramenopiles</taxon>
        <taxon>Ochrophyta</taxon>
        <taxon>Bacillariophyta</taxon>
        <taxon>Mediophyceae</taxon>
        <taxon>Biddulphiophycidae</taxon>
        <taxon>Eupodiscales</taxon>
        <taxon>Odontellaceae</taxon>
        <taxon>Odontella</taxon>
    </lineage>
</organism>
<keyword evidence="4 6" id="KW-0472">Membrane</keyword>
<dbReference type="AlphaFoldDB" id="A0A7S4MNM3"/>
<evidence type="ECO:0000256" key="6">
    <source>
        <dbReference type="SAM" id="Phobius"/>
    </source>
</evidence>
<comment type="subcellular location">
    <subcellularLocation>
        <location evidence="1">Membrane</location>
        <topology evidence="1">Multi-pass membrane protein</topology>
    </subcellularLocation>
</comment>
<evidence type="ECO:0000256" key="5">
    <source>
        <dbReference type="SAM" id="MobiDB-lite"/>
    </source>
</evidence>
<dbReference type="PANTHER" id="PTHR23112">
    <property type="entry name" value="G PROTEIN-COUPLED RECEPTOR 157-RELATED"/>
    <property type="match status" value="1"/>
</dbReference>
<keyword evidence="3 6" id="KW-1133">Transmembrane helix</keyword>
<feature type="transmembrane region" description="Helical" evidence="6">
    <location>
        <begin position="190"/>
        <end position="215"/>
    </location>
</feature>
<reference evidence="7" key="1">
    <citation type="submission" date="2021-01" db="EMBL/GenBank/DDBJ databases">
        <authorList>
            <person name="Corre E."/>
            <person name="Pelletier E."/>
            <person name="Niang G."/>
            <person name="Scheremetjew M."/>
            <person name="Finn R."/>
            <person name="Kale V."/>
            <person name="Holt S."/>
            <person name="Cochrane G."/>
            <person name="Meng A."/>
            <person name="Brown T."/>
            <person name="Cohen L."/>
        </authorList>
    </citation>
    <scope>NUCLEOTIDE SEQUENCE</scope>
    <source>
        <strain evidence="7">Isolate 1302-5</strain>
    </source>
</reference>
<feature type="transmembrane region" description="Helical" evidence="6">
    <location>
        <begin position="93"/>
        <end position="112"/>
    </location>
</feature>
<name>A0A7S4MNM3_9STRA</name>
<gene>
    <name evidence="7" type="ORF">OAUR00152_LOCUS12766</name>
</gene>
<dbReference type="Gene3D" id="1.20.1070.10">
    <property type="entry name" value="Rhodopsin 7-helix transmembrane proteins"/>
    <property type="match status" value="1"/>
</dbReference>
<evidence type="ECO:0008006" key="8">
    <source>
        <dbReference type="Google" id="ProtNLM"/>
    </source>
</evidence>
<feature type="transmembrane region" description="Helical" evidence="6">
    <location>
        <begin position="12"/>
        <end position="35"/>
    </location>
</feature>
<dbReference type="EMBL" id="HBKQ01018807">
    <property type="protein sequence ID" value="CAE2233175.1"/>
    <property type="molecule type" value="Transcribed_RNA"/>
</dbReference>
<dbReference type="SUPFAM" id="SSF81321">
    <property type="entry name" value="Family A G protein-coupled receptor-like"/>
    <property type="match status" value="1"/>
</dbReference>
<feature type="transmembrane region" description="Helical" evidence="6">
    <location>
        <begin position="47"/>
        <end position="68"/>
    </location>
</feature>
<feature type="compositionally biased region" description="Acidic residues" evidence="5">
    <location>
        <begin position="384"/>
        <end position="394"/>
    </location>
</feature>
<keyword evidence="2 6" id="KW-0812">Transmembrane</keyword>
<feature type="transmembrane region" description="Helical" evidence="6">
    <location>
        <begin position="247"/>
        <end position="269"/>
    </location>
</feature>
<sequence length="394" mass="44944">MAIPPTLAQQRGLAFAPFPFAIISFFSSSYVIYHLLHEERDKLQRLYHRLILALNFTLLPFSLCWIWRPFAVPVGTSYNEVASGTIQTCTAQGYIYLICILAVPVYYASLSLQAFMAIKNNFKEEKYGWIEKWVHLAAICVPCVLASIVAARENFNANIGGCFLTKAPLGCELDPNMECQRGMGIRYLELVVGLGLLLLYSVFPPSVMISLYCWIGKVQKKMEGSRGMIKVRETARKRMMQNVAWQISLYLVSFWSTWVFGIITSAYRILTREKVPYDLSILARCMYAFQGFILAMVYFTLQRRGKSKVDIESASTMNQISAPSNSPGQKFQTNISYIREHAEIKIKSEPGVAEDDIMEEKRYDFNIFDGAPDEDSPWARFIDQDDDDDWNNNA</sequence>
<evidence type="ECO:0000256" key="3">
    <source>
        <dbReference type="ARBA" id="ARBA00022989"/>
    </source>
</evidence>
<feature type="region of interest" description="Disordered" evidence="5">
    <location>
        <begin position="369"/>
        <end position="394"/>
    </location>
</feature>
<evidence type="ECO:0000256" key="4">
    <source>
        <dbReference type="ARBA" id="ARBA00023136"/>
    </source>
</evidence>
<dbReference type="PANTHER" id="PTHR23112:SF0">
    <property type="entry name" value="TRANSMEMBRANE PROTEIN 116"/>
    <property type="match status" value="1"/>
</dbReference>
<proteinExistence type="predicted"/>
<evidence type="ECO:0000256" key="1">
    <source>
        <dbReference type="ARBA" id="ARBA00004141"/>
    </source>
</evidence>
<evidence type="ECO:0000256" key="2">
    <source>
        <dbReference type="ARBA" id="ARBA00022692"/>
    </source>
</evidence>
<dbReference type="GO" id="GO:0004930">
    <property type="term" value="F:G protein-coupled receptor activity"/>
    <property type="evidence" value="ECO:0007669"/>
    <property type="project" value="TreeGrafter"/>
</dbReference>
<feature type="transmembrane region" description="Helical" evidence="6">
    <location>
        <begin position="281"/>
        <end position="301"/>
    </location>
</feature>
<feature type="transmembrane region" description="Helical" evidence="6">
    <location>
        <begin position="133"/>
        <end position="151"/>
    </location>
</feature>
<protein>
    <recommendedName>
        <fullName evidence="8">G-protein coupled receptors family 1 profile domain-containing protein</fullName>
    </recommendedName>
</protein>
<dbReference type="GO" id="GO:0007189">
    <property type="term" value="P:adenylate cyclase-activating G protein-coupled receptor signaling pathway"/>
    <property type="evidence" value="ECO:0007669"/>
    <property type="project" value="TreeGrafter"/>
</dbReference>
<dbReference type="GO" id="GO:0005886">
    <property type="term" value="C:plasma membrane"/>
    <property type="evidence" value="ECO:0007669"/>
    <property type="project" value="TreeGrafter"/>
</dbReference>